<evidence type="ECO:0000256" key="9">
    <source>
        <dbReference type="ARBA" id="ARBA00047725"/>
    </source>
</evidence>
<dbReference type="Gene3D" id="2.60.120.330">
    <property type="entry name" value="B-lactam Antibiotic, Isopenicillin N Synthase, Chain"/>
    <property type="match status" value="1"/>
</dbReference>
<feature type="region of interest" description="Disordered" evidence="12">
    <location>
        <begin position="311"/>
        <end position="330"/>
    </location>
</feature>
<comment type="caution">
    <text evidence="14">The sequence shown here is derived from an EMBL/GenBank/DDBJ whole genome shotgun (WGS) entry which is preliminary data.</text>
</comment>
<accession>A0A556AQ11</accession>
<dbReference type="AlphaFoldDB" id="A0A556AQ11"/>
<dbReference type="InterPro" id="IPR027443">
    <property type="entry name" value="IPNS-like_sf"/>
</dbReference>
<evidence type="ECO:0000256" key="5">
    <source>
        <dbReference type="ARBA" id="ARBA00019045"/>
    </source>
</evidence>
<evidence type="ECO:0000256" key="2">
    <source>
        <dbReference type="ARBA" id="ARBA00004767"/>
    </source>
</evidence>
<dbReference type="EMBL" id="VLTJ01000022">
    <property type="protein sequence ID" value="TSH94992.1"/>
    <property type="molecule type" value="Genomic_DNA"/>
</dbReference>
<dbReference type="GO" id="GO:0102276">
    <property type="term" value="F:2-oxoglutarate oxygenase/decarboxylase (ethylene-forming) activity"/>
    <property type="evidence" value="ECO:0007669"/>
    <property type="project" value="UniProtKB-EC"/>
</dbReference>
<dbReference type="PANTHER" id="PTHR47990">
    <property type="entry name" value="2-OXOGLUTARATE (2OG) AND FE(II)-DEPENDENT OXYGENASE SUPERFAMILY PROTEIN-RELATED"/>
    <property type="match status" value="1"/>
</dbReference>
<evidence type="ECO:0000256" key="8">
    <source>
        <dbReference type="ARBA" id="ARBA00031282"/>
    </source>
</evidence>
<evidence type="ECO:0000256" key="7">
    <source>
        <dbReference type="ARBA" id="ARBA00031011"/>
    </source>
</evidence>
<dbReference type="RefSeq" id="WP_143948304.1">
    <property type="nucleotide sequence ID" value="NZ_BAABMB010000002.1"/>
</dbReference>
<dbReference type="Proteomes" id="UP000318405">
    <property type="component" value="Unassembled WGS sequence"/>
</dbReference>
<dbReference type="OrthoDB" id="21825at2"/>
<dbReference type="SUPFAM" id="SSF51197">
    <property type="entry name" value="Clavaminate synthase-like"/>
    <property type="match status" value="1"/>
</dbReference>
<evidence type="ECO:0000256" key="6">
    <source>
        <dbReference type="ARBA" id="ARBA00022666"/>
    </source>
</evidence>
<comment type="cofactor">
    <cofactor evidence="1">
        <name>Fe(2+)</name>
        <dbReference type="ChEBI" id="CHEBI:29033"/>
    </cofactor>
</comment>
<dbReference type="InterPro" id="IPR026992">
    <property type="entry name" value="DIOX_N"/>
</dbReference>
<evidence type="ECO:0000256" key="3">
    <source>
        <dbReference type="ARBA" id="ARBA00012293"/>
    </source>
</evidence>
<evidence type="ECO:0000256" key="12">
    <source>
        <dbReference type="SAM" id="MobiDB-lite"/>
    </source>
</evidence>
<dbReference type="InterPro" id="IPR050231">
    <property type="entry name" value="Iron_ascorbate_oxido_reductase"/>
</dbReference>
<name>A0A556AQ11_9BURK</name>
<evidence type="ECO:0000256" key="1">
    <source>
        <dbReference type="ARBA" id="ARBA00001954"/>
    </source>
</evidence>
<comment type="catalytic activity">
    <reaction evidence="9">
        <text>2-oxoglutarate + O2 + 2 H(+) = ethene + 3 CO2 + H2O</text>
        <dbReference type="Rhea" id="RHEA:31523"/>
        <dbReference type="ChEBI" id="CHEBI:15377"/>
        <dbReference type="ChEBI" id="CHEBI:15378"/>
        <dbReference type="ChEBI" id="CHEBI:15379"/>
        <dbReference type="ChEBI" id="CHEBI:16526"/>
        <dbReference type="ChEBI" id="CHEBI:16810"/>
        <dbReference type="ChEBI" id="CHEBI:18153"/>
        <dbReference type="EC" id="1.13.12.19"/>
    </reaction>
</comment>
<feature type="compositionally biased region" description="Basic and acidic residues" evidence="12">
    <location>
        <begin position="319"/>
        <end position="330"/>
    </location>
</feature>
<dbReference type="EC" id="1.14.20.7" evidence="3"/>
<dbReference type="PROSITE" id="PS51471">
    <property type="entry name" value="FE2OG_OXY"/>
    <property type="match status" value="1"/>
</dbReference>
<dbReference type="InterPro" id="IPR044861">
    <property type="entry name" value="IPNS-like_FE2OG_OXY"/>
</dbReference>
<evidence type="ECO:0000259" key="13">
    <source>
        <dbReference type="PROSITE" id="PS51471"/>
    </source>
</evidence>
<sequence length="330" mass="34943">MTVPVIDLSDVRRGDAAARATAARDIDHALVDIGFFSIVGHGVEPALIAGLRRMALAFFDQPAALKQACSSPEGSISRGYVGIGAENLGPTLGLDATRRDLKEQLAFGPLDAGPGVEANVWPATPAGLADQIRAYCRALEGLADDLLGLFATALGMPLTYFRPYQAGHGNVLRLLHYPDQRDLPPATGETRSGAHTDYGALTILLPDETAGGLQVMLRGGAWIDVAAAPGALVVNIGDLMAMWTNDRWVSNLHRVVNPPRERAGRRLSAAYFVNPNPNATIACIPSCATVHAPPRHPPVLAGAHRAQKIALSRAGSAPSRRDPPLERTHP</sequence>
<evidence type="ECO:0000313" key="14">
    <source>
        <dbReference type="EMBL" id="TSH94992.1"/>
    </source>
</evidence>
<keyword evidence="11" id="KW-0560">Oxidoreductase</keyword>
<evidence type="ECO:0000313" key="15">
    <source>
        <dbReference type="Proteomes" id="UP000318405"/>
    </source>
</evidence>
<evidence type="ECO:0000256" key="4">
    <source>
        <dbReference type="ARBA" id="ARBA00012531"/>
    </source>
</evidence>
<dbReference type="Pfam" id="PF14226">
    <property type="entry name" value="DIOX_N"/>
    <property type="match status" value="1"/>
</dbReference>
<gene>
    <name evidence="14" type="ORF">FOZ76_10970</name>
</gene>
<reference evidence="14 15" key="1">
    <citation type="submission" date="2019-07" db="EMBL/GenBank/DDBJ databases">
        <title>Qingshengfaniella alkalisoli gen. nov., sp. nov., isolated from saline soil.</title>
        <authorList>
            <person name="Xu L."/>
            <person name="Huang X.-X."/>
            <person name="Sun J.-Q."/>
        </authorList>
    </citation>
    <scope>NUCLEOTIDE SEQUENCE [LARGE SCALE GENOMIC DNA]</scope>
    <source>
        <strain evidence="14 15">DSM 27279</strain>
    </source>
</reference>
<comment type="similarity">
    <text evidence="11">Belongs to the iron/ascorbate-dependent oxidoreductase family.</text>
</comment>
<evidence type="ECO:0000256" key="10">
    <source>
        <dbReference type="ARBA" id="ARBA00049359"/>
    </source>
</evidence>
<dbReference type="GO" id="GO:0009693">
    <property type="term" value="P:ethylene biosynthetic process"/>
    <property type="evidence" value="ECO:0007669"/>
    <property type="project" value="UniProtKB-KW"/>
</dbReference>
<organism evidence="14 15">
    <name type="scientific">Verticiella sediminum</name>
    <dbReference type="NCBI Taxonomy" id="1247510"/>
    <lineage>
        <taxon>Bacteria</taxon>
        <taxon>Pseudomonadati</taxon>
        <taxon>Pseudomonadota</taxon>
        <taxon>Betaproteobacteria</taxon>
        <taxon>Burkholderiales</taxon>
        <taxon>Alcaligenaceae</taxon>
        <taxon>Verticiella</taxon>
    </lineage>
</organism>
<protein>
    <recommendedName>
        <fullName evidence="5">2-oxoglutarate-dependent ethylene/succinate-forming enzyme</fullName>
        <ecNumber evidence="4">1.13.12.19</ecNumber>
        <ecNumber evidence="3">1.14.20.7</ecNumber>
    </recommendedName>
    <alternativeName>
        <fullName evidence="7">2-oxoglutarate dioxygenase (ethylene-forming)</fullName>
    </alternativeName>
    <alternativeName>
        <fullName evidence="8">2-oxoglutarate/L-arginine monooxygenase/decarboxylase (succinate-forming)</fullName>
    </alternativeName>
</protein>
<comment type="catalytic activity">
    <reaction evidence="10">
        <text>L-arginine + 2-oxoglutarate + O2 = guanidine + L-glutamate 5-semialdehyde + succinate + CO2</text>
        <dbReference type="Rhea" id="RHEA:31535"/>
        <dbReference type="ChEBI" id="CHEBI:15379"/>
        <dbReference type="ChEBI" id="CHEBI:16526"/>
        <dbReference type="ChEBI" id="CHEBI:16810"/>
        <dbReference type="ChEBI" id="CHEBI:30031"/>
        <dbReference type="ChEBI" id="CHEBI:30087"/>
        <dbReference type="ChEBI" id="CHEBI:32682"/>
        <dbReference type="ChEBI" id="CHEBI:58066"/>
        <dbReference type="EC" id="1.14.20.7"/>
    </reaction>
</comment>
<feature type="domain" description="Fe2OG dioxygenase" evidence="13">
    <location>
        <begin position="168"/>
        <end position="275"/>
    </location>
</feature>
<proteinExistence type="inferred from homology"/>
<comment type="pathway">
    <text evidence="2">Alkene biosynthesis; ethylene biosynthesis via 2-oxoglutarate.</text>
</comment>
<dbReference type="GO" id="GO:0046872">
    <property type="term" value="F:metal ion binding"/>
    <property type="evidence" value="ECO:0007669"/>
    <property type="project" value="UniProtKB-KW"/>
</dbReference>
<keyword evidence="11" id="KW-0479">Metal-binding</keyword>
<dbReference type="InterPro" id="IPR005123">
    <property type="entry name" value="Oxoglu/Fe-dep_dioxygenase_dom"/>
</dbReference>
<keyword evidence="6" id="KW-0266">Ethylene biosynthesis</keyword>
<evidence type="ECO:0000256" key="11">
    <source>
        <dbReference type="RuleBase" id="RU003682"/>
    </source>
</evidence>
<keyword evidence="11" id="KW-0408">Iron</keyword>
<dbReference type="EC" id="1.13.12.19" evidence="4"/>
<keyword evidence="15" id="KW-1185">Reference proteome</keyword>
<dbReference type="Pfam" id="PF03171">
    <property type="entry name" value="2OG-FeII_Oxy"/>
    <property type="match status" value="1"/>
</dbReference>